<accession>A0A4Z1JMY8</accession>
<proteinExistence type="predicted"/>
<evidence type="ECO:0000313" key="2">
    <source>
        <dbReference type="Proteomes" id="UP000297229"/>
    </source>
</evidence>
<gene>
    <name evidence="1" type="ORF">BELL_0263g00070</name>
</gene>
<sequence>MCFYYTAPELSITCSVMLTVRYDMILASHCRAQSNLATFKPPWPRIISIAPGIVEDRPKQTRRNGISTGKKVKLDLVTAAEWASSSPVVGTSNGGCDVITPLLQDEFPVSEFAENIRCEIKRRVEDKVLV</sequence>
<dbReference type="EMBL" id="PQXM01000262">
    <property type="protein sequence ID" value="TGO74684.1"/>
    <property type="molecule type" value="Genomic_DNA"/>
</dbReference>
<organism evidence="1 2">
    <name type="scientific">Botrytis elliptica</name>
    <dbReference type="NCBI Taxonomy" id="278938"/>
    <lineage>
        <taxon>Eukaryota</taxon>
        <taxon>Fungi</taxon>
        <taxon>Dikarya</taxon>
        <taxon>Ascomycota</taxon>
        <taxon>Pezizomycotina</taxon>
        <taxon>Leotiomycetes</taxon>
        <taxon>Helotiales</taxon>
        <taxon>Sclerotiniaceae</taxon>
        <taxon>Botrytis</taxon>
    </lineage>
</organism>
<name>A0A4Z1JMY8_9HELO</name>
<protein>
    <submittedName>
        <fullName evidence="1">Uncharacterized protein</fullName>
    </submittedName>
</protein>
<reference evidence="1 2" key="1">
    <citation type="submission" date="2017-12" db="EMBL/GenBank/DDBJ databases">
        <title>Comparative genomics of Botrytis spp.</title>
        <authorList>
            <person name="Valero-Jimenez C.A."/>
            <person name="Tapia P."/>
            <person name="Veloso J."/>
            <person name="Silva-Moreno E."/>
            <person name="Staats M."/>
            <person name="Valdes J.H."/>
            <person name="Van Kan J.A.L."/>
        </authorList>
    </citation>
    <scope>NUCLEOTIDE SEQUENCE [LARGE SCALE GENOMIC DNA]</scope>
    <source>
        <strain evidence="1 2">Be9601</strain>
    </source>
</reference>
<dbReference type="Proteomes" id="UP000297229">
    <property type="component" value="Unassembled WGS sequence"/>
</dbReference>
<keyword evidence="2" id="KW-1185">Reference proteome</keyword>
<comment type="caution">
    <text evidence="1">The sequence shown here is derived from an EMBL/GenBank/DDBJ whole genome shotgun (WGS) entry which is preliminary data.</text>
</comment>
<evidence type="ECO:0000313" key="1">
    <source>
        <dbReference type="EMBL" id="TGO74684.1"/>
    </source>
</evidence>
<dbReference type="AlphaFoldDB" id="A0A4Z1JMY8"/>